<evidence type="ECO:0000313" key="8">
    <source>
        <dbReference type="EMBL" id="KAF2185989.1"/>
    </source>
</evidence>
<feature type="transmembrane region" description="Helical" evidence="6">
    <location>
        <begin position="374"/>
        <end position="394"/>
    </location>
</feature>
<feature type="transmembrane region" description="Helical" evidence="6">
    <location>
        <begin position="439"/>
        <end position="460"/>
    </location>
</feature>
<gene>
    <name evidence="8" type="ORF">K469DRAFT_664475</name>
</gene>
<dbReference type="PANTHER" id="PTHR23501:SF195">
    <property type="entry name" value="PEP5"/>
    <property type="match status" value="1"/>
</dbReference>
<name>A0A6A6E5Y7_9PEZI</name>
<feature type="transmembrane region" description="Helical" evidence="6">
    <location>
        <begin position="348"/>
        <end position="368"/>
    </location>
</feature>
<dbReference type="AlphaFoldDB" id="A0A6A6E5Y7"/>
<feature type="transmembrane region" description="Helical" evidence="6">
    <location>
        <begin position="165"/>
        <end position="184"/>
    </location>
</feature>
<dbReference type="PROSITE" id="PS50850">
    <property type="entry name" value="MFS"/>
    <property type="match status" value="1"/>
</dbReference>
<comment type="subcellular location">
    <subcellularLocation>
        <location evidence="1">Membrane</location>
        <topology evidence="1">Multi-pass membrane protein</topology>
    </subcellularLocation>
</comment>
<evidence type="ECO:0000256" key="4">
    <source>
        <dbReference type="ARBA" id="ARBA00022989"/>
    </source>
</evidence>
<evidence type="ECO:0000256" key="1">
    <source>
        <dbReference type="ARBA" id="ARBA00004141"/>
    </source>
</evidence>
<dbReference type="Proteomes" id="UP000800200">
    <property type="component" value="Unassembled WGS sequence"/>
</dbReference>
<proteinExistence type="predicted"/>
<keyword evidence="5 6" id="KW-0472">Membrane</keyword>
<dbReference type="InterPro" id="IPR036259">
    <property type="entry name" value="MFS_trans_sf"/>
</dbReference>
<feature type="transmembrane region" description="Helical" evidence="6">
    <location>
        <begin position="401"/>
        <end position="427"/>
    </location>
</feature>
<keyword evidence="3 6" id="KW-0812">Transmembrane</keyword>
<dbReference type="GO" id="GO:0022857">
    <property type="term" value="F:transmembrane transporter activity"/>
    <property type="evidence" value="ECO:0007669"/>
    <property type="project" value="InterPro"/>
</dbReference>
<dbReference type="Gene3D" id="1.20.1250.20">
    <property type="entry name" value="MFS general substrate transporter like domains"/>
    <property type="match status" value="1"/>
</dbReference>
<feature type="transmembrane region" description="Helical" evidence="6">
    <location>
        <begin position="42"/>
        <end position="65"/>
    </location>
</feature>
<dbReference type="EMBL" id="ML994631">
    <property type="protein sequence ID" value="KAF2185989.1"/>
    <property type="molecule type" value="Genomic_DNA"/>
</dbReference>
<evidence type="ECO:0000256" key="3">
    <source>
        <dbReference type="ARBA" id="ARBA00022692"/>
    </source>
</evidence>
<feature type="transmembrane region" description="Helical" evidence="6">
    <location>
        <begin position="108"/>
        <end position="127"/>
    </location>
</feature>
<dbReference type="OrthoDB" id="4161376at2759"/>
<dbReference type="GO" id="GO:0005886">
    <property type="term" value="C:plasma membrane"/>
    <property type="evidence" value="ECO:0007669"/>
    <property type="project" value="TreeGrafter"/>
</dbReference>
<protein>
    <submittedName>
        <fullName evidence="8">MFS general substrate transporter</fullName>
    </submittedName>
</protein>
<sequence>MEKEEAIRQIESAPSSSDSVKGVSQDVYPTTDEDYHVTLKTWVVVTILASAYGVSFWVVPAIAVISTQVATQLGDPAAGIWFTSLYTICNAIAFMICGANSDLFGRRWFLIIGNVLLFVGHLMCGLAKNGTTMIAGFAIIGFGAGNAQLAAFALPELLPNKWRHISITIADLGTWIAVVIGPIAARYCITKNTWRWLFHAPTIGAFFSIIGLYFLYYPPQHPRGLPFKTALKELDYIGGILFILSSTLILVGILYTQIMPSQSPKVVGLLVSGFVTLLSFCFYEYFADLKQPLTPTHIFTKDKGREFTFPFIVGFVVTMFYYMTNIVYPTQCAVFFLKETSTIKESVLLTLPSNLGLVFGEILLMLFGTPLGRWKWTLTGSVTIMVFFGALLGLGDPTRKVMMMVFVFLSQTGFGWAQMLSITFIQFGVPQEELGVSGGLAGVSRFAGGAIAISVYSTILSNTLSTWMGRLVPPAALSLGLSESNIPSLLAALPLGSTALAKVPGITTEIIEAAGVAFQQAYVHALRVTALSSLSFRILAVVACILCNDIGEKMNEKIEVFLENDEFAERNRFH</sequence>
<evidence type="ECO:0000256" key="6">
    <source>
        <dbReference type="SAM" id="Phobius"/>
    </source>
</evidence>
<keyword evidence="9" id="KW-1185">Reference proteome</keyword>
<feature type="domain" description="Major facilitator superfamily (MFS) profile" evidence="7">
    <location>
        <begin position="41"/>
        <end position="509"/>
    </location>
</feature>
<evidence type="ECO:0000259" key="7">
    <source>
        <dbReference type="PROSITE" id="PS50850"/>
    </source>
</evidence>
<accession>A0A6A6E5Y7</accession>
<reference evidence="8" key="1">
    <citation type="journal article" date="2020" name="Stud. Mycol.">
        <title>101 Dothideomycetes genomes: a test case for predicting lifestyles and emergence of pathogens.</title>
        <authorList>
            <person name="Haridas S."/>
            <person name="Albert R."/>
            <person name="Binder M."/>
            <person name="Bloem J."/>
            <person name="Labutti K."/>
            <person name="Salamov A."/>
            <person name="Andreopoulos B."/>
            <person name="Baker S."/>
            <person name="Barry K."/>
            <person name="Bills G."/>
            <person name="Bluhm B."/>
            <person name="Cannon C."/>
            <person name="Castanera R."/>
            <person name="Culley D."/>
            <person name="Daum C."/>
            <person name="Ezra D."/>
            <person name="Gonzalez J."/>
            <person name="Henrissat B."/>
            <person name="Kuo A."/>
            <person name="Liang C."/>
            <person name="Lipzen A."/>
            <person name="Lutzoni F."/>
            <person name="Magnuson J."/>
            <person name="Mondo S."/>
            <person name="Nolan M."/>
            <person name="Ohm R."/>
            <person name="Pangilinan J."/>
            <person name="Park H.-J."/>
            <person name="Ramirez L."/>
            <person name="Alfaro M."/>
            <person name="Sun H."/>
            <person name="Tritt A."/>
            <person name="Yoshinaga Y."/>
            <person name="Zwiers L.-H."/>
            <person name="Turgeon B."/>
            <person name="Goodwin S."/>
            <person name="Spatafora J."/>
            <person name="Crous P."/>
            <person name="Grigoriev I."/>
        </authorList>
    </citation>
    <scope>NUCLEOTIDE SEQUENCE</scope>
    <source>
        <strain evidence="8">CBS 207.26</strain>
    </source>
</reference>
<feature type="transmembrane region" description="Helical" evidence="6">
    <location>
        <begin position="196"/>
        <end position="216"/>
    </location>
</feature>
<dbReference type="Pfam" id="PF06609">
    <property type="entry name" value="TRI12"/>
    <property type="match status" value="1"/>
</dbReference>
<feature type="transmembrane region" description="Helical" evidence="6">
    <location>
        <begin position="307"/>
        <end position="328"/>
    </location>
</feature>
<keyword evidence="2" id="KW-0813">Transport</keyword>
<evidence type="ECO:0000256" key="2">
    <source>
        <dbReference type="ARBA" id="ARBA00022448"/>
    </source>
</evidence>
<organism evidence="8 9">
    <name type="scientific">Zopfia rhizophila CBS 207.26</name>
    <dbReference type="NCBI Taxonomy" id="1314779"/>
    <lineage>
        <taxon>Eukaryota</taxon>
        <taxon>Fungi</taxon>
        <taxon>Dikarya</taxon>
        <taxon>Ascomycota</taxon>
        <taxon>Pezizomycotina</taxon>
        <taxon>Dothideomycetes</taxon>
        <taxon>Dothideomycetes incertae sedis</taxon>
        <taxon>Zopfiaceae</taxon>
        <taxon>Zopfia</taxon>
    </lineage>
</organism>
<feature type="transmembrane region" description="Helical" evidence="6">
    <location>
        <begin position="267"/>
        <end position="287"/>
    </location>
</feature>
<feature type="transmembrane region" description="Helical" evidence="6">
    <location>
        <begin position="236"/>
        <end position="255"/>
    </location>
</feature>
<dbReference type="PANTHER" id="PTHR23501">
    <property type="entry name" value="MAJOR FACILITATOR SUPERFAMILY"/>
    <property type="match status" value="1"/>
</dbReference>
<feature type="transmembrane region" description="Helical" evidence="6">
    <location>
        <begin position="77"/>
        <end position="96"/>
    </location>
</feature>
<evidence type="ECO:0000313" key="9">
    <source>
        <dbReference type="Proteomes" id="UP000800200"/>
    </source>
</evidence>
<evidence type="ECO:0000256" key="5">
    <source>
        <dbReference type="ARBA" id="ARBA00023136"/>
    </source>
</evidence>
<dbReference type="InterPro" id="IPR010573">
    <property type="entry name" value="MFS_Str1/Tri12-like"/>
</dbReference>
<dbReference type="InterPro" id="IPR020846">
    <property type="entry name" value="MFS_dom"/>
</dbReference>
<keyword evidence="4 6" id="KW-1133">Transmembrane helix</keyword>
<dbReference type="SUPFAM" id="SSF103473">
    <property type="entry name" value="MFS general substrate transporter"/>
    <property type="match status" value="1"/>
</dbReference>
<feature type="transmembrane region" description="Helical" evidence="6">
    <location>
        <begin position="134"/>
        <end position="153"/>
    </location>
</feature>